<dbReference type="Proteomes" id="UP000237798">
    <property type="component" value="Unassembled WGS sequence"/>
</dbReference>
<name>A0A2T0BNV2_9CLOT</name>
<organism evidence="1 2">
    <name type="scientific">Clostridium luticellarii</name>
    <dbReference type="NCBI Taxonomy" id="1691940"/>
    <lineage>
        <taxon>Bacteria</taxon>
        <taxon>Bacillati</taxon>
        <taxon>Bacillota</taxon>
        <taxon>Clostridia</taxon>
        <taxon>Eubacteriales</taxon>
        <taxon>Clostridiaceae</taxon>
        <taxon>Clostridium</taxon>
    </lineage>
</organism>
<accession>A0A2T0BNV2</accession>
<reference evidence="1 2" key="1">
    <citation type="submission" date="2018-03" db="EMBL/GenBank/DDBJ databases">
        <title>Genome sequence of Clostridium luticellarii DSM 29923.</title>
        <authorList>
            <person name="Poehlein A."/>
            <person name="Daniel R."/>
        </authorList>
    </citation>
    <scope>NUCLEOTIDE SEQUENCE [LARGE SCALE GENOMIC DNA]</scope>
    <source>
        <strain evidence="1 2">DSM 29923</strain>
    </source>
</reference>
<keyword evidence="2" id="KW-1185">Reference proteome</keyword>
<sequence length="85" mass="10011">MYVNSWGNSYISIKQVKAVKHSFRLGQKIRLIEHMGRNKDRYVRGRVINKASYNLTIMVSKNGIERYPESFKYVDFILGVVQKLE</sequence>
<dbReference type="AlphaFoldDB" id="A0A2T0BNV2"/>
<dbReference type="RefSeq" id="WP_106009070.1">
    <property type="nucleotide sequence ID" value="NZ_PVXP01000015.1"/>
</dbReference>
<proteinExistence type="predicted"/>
<evidence type="ECO:0000313" key="1">
    <source>
        <dbReference type="EMBL" id="PRR85547.1"/>
    </source>
</evidence>
<comment type="caution">
    <text evidence="1">The sequence shown here is derived from an EMBL/GenBank/DDBJ whole genome shotgun (WGS) entry which is preliminary data.</text>
</comment>
<gene>
    <name evidence="1" type="ORF">CLLU_14680</name>
</gene>
<protein>
    <submittedName>
        <fullName evidence="1">Uncharacterized protein</fullName>
    </submittedName>
</protein>
<dbReference type="EMBL" id="PVXP01000015">
    <property type="protein sequence ID" value="PRR85547.1"/>
    <property type="molecule type" value="Genomic_DNA"/>
</dbReference>
<dbReference type="OrthoDB" id="1903520at2"/>
<evidence type="ECO:0000313" key="2">
    <source>
        <dbReference type="Proteomes" id="UP000237798"/>
    </source>
</evidence>